<evidence type="ECO:0008006" key="3">
    <source>
        <dbReference type="Google" id="ProtNLM"/>
    </source>
</evidence>
<name>A0A2I1N8F1_9BACT</name>
<evidence type="ECO:0000313" key="2">
    <source>
        <dbReference type="Proteomes" id="UP000234639"/>
    </source>
</evidence>
<dbReference type="Proteomes" id="UP000234639">
    <property type="component" value="Unassembled WGS sequence"/>
</dbReference>
<dbReference type="AlphaFoldDB" id="A0A2I1N8F1"/>
<accession>A0A2I1N8F1</accession>
<organism evidence="1 2">
    <name type="scientific">Campylobacter ureolyticus</name>
    <dbReference type="NCBI Taxonomy" id="827"/>
    <lineage>
        <taxon>Bacteria</taxon>
        <taxon>Pseudomonadati</taxon>
        <taxon>Campylobacterota</taxon>
        <taxon>Epsilonproteobacteria</taxon>
        <taxon>Campylobacterales</taxon>
        <taxon>Campylobacteraceae</taxon>
        <taxon>Campylobacter</taxon>
    </lineage>
</organism>
<reference evidence="1 2" key="1">
    <citation type="submission" date="2017-12" db="EMBL/GenBank/DDBJ databases">
        <title>Phylogenetic diversity of female urinary microbiome.</title>
        <authorList>
            <person name="Thomas-White K."/>
            <person name="Wolfe A.J."/>
        </authorList>
    </citation>
    <scope>NUCLEOTIDE SEQUENCE [LARGE SCALE GENOMIC DNA]</scope>
    <source>
        <strain evidence="1 2">UMB0112</strain>
    </source>
</reference>
<gene>
    <name evidence="1" type="ORF">CYJ41_07870</name>
</gene>
<comment type="caution">
    <text evidence="1">The sequence shown here is derived from an EMBL/GenBank/DDBJ whole genome shotgun (WGS) entry which is preliminary data.</text>
</comment>
<protein>
    <recommendedName>
        <fullName evidence="3">Mu-like prophage protein gp29</fullName>
    </recommendedName>
</protein>
<sequence>MKEFLKPKREFIKTDMSYYTELTASRVRAALLTKNQQELFPLFNLLIDKDTSLGSECEKRLNSTLNKFFTHNLGESEDENIEEIIKASIEARITGFSLMELFLGDDGALKVKTVGREFIEFRDNLPTLKIGKNRFIAKEPFFISITSNPAMLKTLWIAYAKQYVLSLYLKFAEFLGVPPLIGGANSSDEKTLKDMSEAFENLRSGSYAIFGVNDTIKILEGRGSQEDFMEFIRYCDAEIAKCINGSVLSSNTAATGSYAQGKIHENNRFEIIDADIKFASREVKKFYKRFGKKVDLNIQFEKDKNLLQRAQTLQILSSLGYEMDIDDMAKEFDLPLPKGKTTKSLNYKMPLKPLDKFDSFMSSSNFKKPLKDIQSRIKESLNTLLKECETYEDAFDKLYEIYDDVDIDILETVMQNALENTEILGLGDD</sequence>
<dbReference type="RefSeq" id="WP_101637685.1">
    <property type="nucleotide sequence ID" value="NZ_CACRSK010000002.1"/>
</dbReference>
<evidence type="ECO:0000313" key="1">
    <source>
        <dbReference type="EMBL" id="PKZ28667.1"/>
    </source>
</evidence>
<dbReference type="EMBL" id="PKHU01000009">
    <property type="protein sequence ID" value="PKZ28667.1"/>
    <property type="molecule type" value="Genomic_DNA"/>
</dbReference>
<proteinExistence type="predicted"/>
<dbReference type="InterPro" id="IPR009279">
    <property type="entry name" value="Portal_Mu"/>
</dbReference>
<dbReference type="Pfam" id="PF06074">
    <property type="entry name" value="Portal_Mu"/>
    <property type="match status" value="1"/>
</dbReference>